<dbReference type="InterPro" id="IPR007145">
    <property type="entry name" value="MAP65_Ase1_PRC1"/>
</dbReference>
<dbReference type="Proteomes" id="UP000008909">
    <property type="component" value="Unassembled WGS sequence"/>
</dbReference>
<dbReference type="PANTHER" id="PTHR19321:SF41">
    <property type="entry name" value="FASCETTO-RELATED"/>
    <property type="match status" value="1"/>
</dbReference>
<proteinExistence type="predicted"/>
<dbReference type="Pfam" id="PF03999">
    <property type="entry name" value="MAP65_ASE1"/>
    <property type="match status" value="1"/>
</dbReference>
<feature type="coiled-coil region" evidence="1">
    <location>
        <begin position="463"/>
        <end position="490"/>
    </location>
</feature>
<dbReference type="AlphaFoldDB" id="H2KS60"/>
<name>H2KS60_CLOSI</name>
<dbReference type="EMBL" id="DF143303">
    <property type="protein sequence ID" value="GAA36135.2"/>
    <property type="molecule type" value="Genomic_DNA"/>
</dbReference>
<keyword evidence="4" id="KW-1185">Reference proteome</keyword>
<feature type="compositionally biased region" description="Low complexity" evidence="2">
    <location>
        <begin position="539"/>
        <end position="551"/>
    </location>
</feature>
<feature type="region of interest" description="Disordered" evidence="2">
    <location>
        <begin position="518"/>
        <end position="558"/>
    </location>
</feature>
<protein>
    <submittedName>
        <fullName evidence="3">Protein regulator of cytokinesis 1</fullName>
    </submittedName>
</protein>
<sequence length="558" mass="63469">MSSSAPLIEQEILESIRPTLTELLTIWDYVGYNETERSDHLHTAIRKLRGTLEEVVAEENTARLETEHQVERKRREVSDLCQQLRLPAFLPDRGLSANDLLKILELKCKELQQAKYDRCEEYMRLRSRLEKLSLLLCEPADLGAKRVASFPPLTSSNSIGDQVDQVTTNSFDPASCDCVPDERELKRIREAHDELNDKYAPLAAQHASLMEDIVRISEDIGYEPESEQESELLRTAGLLHLCAQSNGPSTDKGASRKVVKWTDSVGDACKQTDPDIGISSSMSSVEPVVDEKTLKWLTEWRSKLVKEKARLVCTCEELRAYLTTMWRRLDKPQAEQTVFLTQHSGYRPETLEALQEEVDRCQQIKWEKLDTYLKRLTMEAVKLANMCCMDEKIVQLSPDQDSTDPEVVANHLETVLEQLNQTYSTYRPIFESIAAYEEQWQALCEVELRLRDPAIFSNRGGILLKTEKEKKRLQKEVQRAEQDVLLTIEQYELRTKTCFTLSDGRTFKEHVNERCACSKPSRESSRVRRSVVGGGATTPSSSSRPNSVNLSAPPGAPT</sequence>
<evidence type="ECO:0000313" key="4">
    <source>
        <dbReference type="Proteomes" id="UP000008909"/>
    </source>
</evidence>
<organism evidence="3 4">
    <name type="scientific">Clonorchis sinensis</name>
    <name type="common">Chinese liver fluke</name>
    <dbReference type="NCBI Taxonomy" id="79923"/>
    <lineage>
        <taxon>Eukaryota</taxon>
        <taxon>Metazoa</taxon>
        <taxon>Spiralia</taxon>
        <taxon>Lophotrochozoa</taxon>
        <taxon>Platyhelminthes</taxon>
        <taxon>Trematoda</taxon>
        <taxon>Digenea</taxon>
        <taxon>Opisthorchiida</taxon>
        <taxon>Opisthorchiata</taxon>
        <taxon>Opisthorchiidae</taxon>
        <taxon>Clonorchis</taxon>
    </lineage>
</organism>
<keyword evidence="1" id="KW-0175">Coiled coil</keyword>
<reference evidence="3" key="1">
    <citation type="journal article" date="2011" name="Genome Biol.">
        <title>The draft genome of the carcinogenic human liver fluke Clonorchis sinensis.</title>
        <authorList>
            <person name="Wang X."/>
            <person name="Chen W."/>
            <person name="Huang Y."/>
            <person name="Sun J."/>
            <person name="Men J."/>
            <person name="Liu H."/>
            <person name="Luo F."/>
            <person name="Guo L."/>
            <person name="Lv X."/>
            <person name="Deng C."/>
            <person name="Zhou C."/>
            <person name="Fan Y."/>
            <person name="Li X."/>
            <person name="Huang L."/>
            <person name="Hu Y."/>
            <person name="Liang C."/>
            <person name="Hu X."/>
            <person name="Xu J."/>
            <person name="Yu X."/>
        </authorList>
    </citation>
    <scope>NUCLEOTIDE SEQUENCE [LARGE SCALE GENOMIC DNA]</scope>
    <source>
        <strain evidence="3">Henan</strain>
    </source>
</reference>
<dbReference type="GO" id="GO:0051256">
    <property type="term" value="P:mitotic spindle midzone assembly"/>
    <property type="evidence" value="ECO:0007669"/>
    <property type="project" value="TreeGrafter"/>
</dbReference>
<evidence type="ECO:0000313" key="3">
    <source>
        <dbReference type="EMBL" id="GAA36135.2"/>
    </source>
</evidence>
<dbReference type="GO" id="GO:0008017">
    <property type="term" value="F:microtubule binding"/>
    <property type="evidence" value="ECO:0007669"/>
    <property type="project" value="InterPro"/>
</dbReference>
<dbReference type="GO" id="GO:0005737">
    <property type="term" value="C:cytoplasm"/>
    <property type="evidence" value="ECO:0007669"/>
    <property type="project" value="TreeGrafter"/>
</dbReference>
<dbReference type="GO" id="GO:1990023">
    <property type="term" value="C:mitotic spindle midzone"/>
    <property type="evidence" value="ECO:0007669"/>
    <property type="project" value="TreeGrafter"/>
</dbReference>
<dbReference type="PANTHER" id="PTHR19321">
    <property type="entry name" value="PROTEIN REGULATOR OF CYTOKINESIS 1 PRC1-RELATED"/>
    <property type="match status" value="1"/>
</dbReference>
<reference key="2">
    <citation type="submission" date="2011-10" db="EMBL/GenBank/DDBJ databases">
        <title>The genome and transcriptome sequence of Clonorchis sinensis provide insights into the carcinogenic liver fluke.</title>
        <authorList>
            <person name="Wang X."/>
            <person name="Huang Y."/>
            <person name="Chen W."/>
            <person name="Liu H."/>
            <person name="Guo L."/>
            <person name="Chen Y."/>
            <person name="Luo F."/>
            <person name="Zhou W."/>
            <person name="Sun J."/>
            <person name="Mao Q."/>
            <person name="Liang P."/>
            <person name="Zhou C."/>
            <person name="Tian Y."/>
            <person name="Men J."/>
            <person name="Lv X."/>
            <person name="Huang L."/>
            <person name="Zhou J."/>
            <person name="Hu Y."/>
            <person name="Li R."/>
            <person name="Zhang F."/>
            <person name="Lei H."/>
            <person name="Li X."/>
            <person name="Hu X."/>
            <person name="Liang C."/>
            <person name="Xu J."/>
            <person name="Wu Z."/>
            <person name="Yu X."/>
        </authorList>
    </citation>
    <scope>NUCLEOTIDE SEQUENCE</scope>
    <source>
        <strain>Henan</strain>
    </source>
</reference>
<dbReference type="Gene3D" id="1.20.58.1520">
    <property type="match status" value="1"/>
</dbReference>
<evidence type="ECO:0000256" key="1">
    <source>
        <dbReference type="SAM" id="Coils"/>
    </source>
</evidence>
<accession>H2KS60</accession>
<gene>
    <name evidence="3" type="ORF">CLF_108174</name>
</gene>
<evidence type="ECO:0000256" key="2">
    <source>
        <dbReference type="SAM" id="MobiDB-lite"/>
    </source>
</evidence>